<dbReference type="SUPFAM" id="SSF56349">
    <property type="entry name" value="DNA breaking-rejoining enzymes"/>
    <property type="match status" value="1"/>
</dbReference>
<dbReference type="RefSeq" id="WP_121033053.1">
    <property type="nucleotide sequence ID" value="NZ_RBXT01000001.1"/>
</dbReference>
<protein>
    <submittedName>
        <fullName evidence="7">Site-specific recombinase XerD</fullName>
    </submittedName>
</protein>
<evidence type="ECO:0000313" key="8">
    <source>
        <dbReference type="Proteomes" id="UP000278440"/>
    </source>
</evidence>
<dbReference type="CDD" id="cd01189">
    <property type="entry name" value="INT_ICEBs1_C_like"/>
    <property type="match status" value="1"/>
</dbReference>
<dbReference type="InterPro" id="IPR058717">
    <property type="entry name" value="Phage_L5_Integrase_N"/>
</dbReference>
<evidence type="ECO:0000256" key="1">
    <source>
        <dbReference type="ARBA" id="ARBA00008857"/>
    </source>
</evidence>
<dbReference type="EMBL" id="RBXT01000001">
    <property type="protein sequence ID" value="RKT78679.1"/>
    <property type="molecule type" value="Genomic_DNA"/>
</dbReference>
<dbReference type="PANTHER" id="PTHR30349:SF64">
    <property type="entry name" value="PROPHAGE INTEGRASE INTD-RELATED"/>
    <property type="match status" value="1"/>
</dbReference>
<dbReference type="InterPro" id="IPR011010">
    <property type="entry name" value="DNA_brk_join_enz"/>
</dbReference>
<feature type="domain" description="Core-binding (CB)" evidence="6">
    <location>
        <begin position="58"/>
        <end position="133"/>
    </location>
</feature>
<comment type="similarity">
    <text evidence="1">Belongs to the 'phage' integrase family.</text>
</comment>
<dbReference type="OrthoDB" id="148546at2"/>
<feature type="domain" description="Tyr recombinase" evidence="5">
    <location>
        <begin position="156"/>
        <end position="341"/>
    </location>
</feature>
<dbReference type="Gene3D" id="1.10.150.130">
    <property type="match status" value="1"/>
</dbReference>
<dbReference type="InterPro" id="IPR050090">
    <property type="entry name" value="Tyrosine_recombinase_XerCD"/>
</dbReference>
<dbReference type="GO" id="GO:0003677">
    <property type="term" value="F:DNA binding"/>
    <property type="evidence" value="ECO:0007669"/>
    <property type="project" value="UniProtKB-UniRule"/>
</dbReference>
<accession>A0A495XZE9</accession>
<organism evidence="7 8">
    <name type="scientific">Terracoccus luteus</name>
    <dbReference type="NCBI Taxonomy" id="53356"/>
    <lineage>
        <taxon>Bacteria</taxon>
        <taxon>Bacillati</taxon>
        <taxon>Actinomycetota</taxon>
        <taxon>Actinomycetes</taxon>
        <taxon>Micrococcales</taxon>
        <taxon>Intrasporangiaceae</taxon>
        <taxon>Terracoccus</taxon>
    </lineage>
</organism>
<dbReference type="Pfam" id="PF00589">
    <property type="entry name" value="Phage_integrase"/>
    <property type="match status" value="1"/>
</dbReference>
<dbReference type="Pfam" id="PF26003">
    <property type="entry name" value="Integrase_N_phage"/>
    <property type="match status" value="1"/>
</dbReference>
<dbReference type="GO" id="GO:0015074">
    <property type="term" value="P:DNA integration"/>
    <property type="evidence" value="ECO:0007669"/>
    <property type="project" value="InterPro"/>
</dbReference>
<dbReference type="PROSITE" id="PS51898">
    <property type="entry name" value="TYR_RECOMBINASE"/>
    <property type="match status" value="1"/>
</dbReference>
<dbReference type="PROSITE" id="PS51900">
    <property type="entry name" value="CB"/>
    <property type="match status" value="1"/>
</dbReference>
<evidence type="ECO:0000256" key="2">
    <source>
        <dbReference type="ARBA" id="ARBA00023125"/>
    </source>
</evidence>
<dbReference type="Proteomes" id="UP000278440">
    <property type="component" value="Unassembled WGS sequence"/>
</dbReference>
<dbReference type="InterPro" id="IPR044068">
    <property type="entry name" value="CB"/>
</dbReference>
<keyword evidence="2 4" id="KW-0238">DNA-binding</keyword>
<evidence type="ECO:0000256" key="4">
    <source>
        <dbReference type="PROSITE-ProRule" id="PRU01248"/>
    </source>
</evidence>
<reference evidence="7 8" key="1">
    <citation type="submission" date="2018-10" db="EMBL/GenBank/DDBJ databases">
        <title>Sequencing the genomes of 1000 actinobacteria strains.</title>
        <authorList>
            <person name="Klenk H.-P."/>
        </authorList>
    </citation>
    <scope>NUCLEOTIDE SEQUENCE [LARGE SCALE GENOMIC DNA]</scope>
    <source>
        <strain evidence="7 8">DSM 44267</strain>
    </source>
</reference>
<keyword evidence="8" id="KW-1185">Reference proteome</keyword>
<dbReference type="InterPro" id="IPR010998">
    <property type="entry name" value="Integrase_recombinase_N"/>
</dbReference>
<dbReference type="GO" id="GO:0006310">
    <property type="term" value="P:DNA recombination"/>
    <property type="evidence" value="ECO:0007669"/>
    <property type="project" value="UniProtKB-KW"/>
</dbReference>
<name>A0A495XZE9_9MICO</name>
<gene>
    <name evidence="7" type="ORF">DFJ68_2128</name>
</gene>
<sequence length="357" mass="39971">MASITKRPNGKWRARYRDESQHEHARHFERKVDAQRWLDSVTASIVRGEYVDPRAGAISFMTFYDSWAERQVWATGTRRPMDLAAGSFPDVRLSSLRRSHFEGWVKAMTERDLAPGTIKTRAQNVRSVLRAAVADQVIPRDPSIGVTLPRTRRKEASMSIPSTEVVGRLLERSEHSAFIAVCAFAGLRLGEAAALRPTDIDAERGVLSVTRQVQRERGGSVEIKSPKAGSERVVFIPDSLTSMLLQLVDAKGRTEWLFADDGENPPHQNTVGHWWRTACKRAGVSYRLHDLRHFYASGLIAAGCDVVTVQRALGHSKATTTLDRYSHLWPTAEDRTRKAAAELLADSLRTTRKLHAV</sequence>
<evidence type="ECO:0000259" key="5">
    <source>
        <dbReference type="PROSITE" id="PS51898"/>
    </source>
</evidence>
<dbReference type="InterPro" id="IPR002104">
    <property type="entry name" value="Integrase_catalytic"/>
</dbReference>
<dbReference type="InterPro" id="IPR013762">
    <property type="entry name" value="Integrase-like_cat_sf"/>
</dbReference>
<comment type="caution">
    <text evidence="7">The sequence shown here is derived from an EMBL/GenBank/DDBJ whole genome shotgun (WGS) entry which is preliminary data.</text>
</comment>
<dbReference type="AlphaFoldDB" id="A0A495XZE9"/>
<evidence type="ECO:0000313" key="7">
    <source>
        <dbReference type="EMBL" id="RKT78679.1"/>
    </source>
</evidence>
<dbReference type="Gene3D" id="1.10.443.10">
    <property type="entry name" value="Intergrase catalytic core"/>
    <property type="match status" value="1"/>
</dbReference>
<evidence type="ECO:0000256" key="3">
    <source>
        <dbReference type="ARBA" id="ARBA00023172"/>
    </source>
</evidence>
<proteinExistence type="inferred from homology"/>
<evidence type="ECO:0000259" key="6">
    <source>
        <dbReference type="PROSITE" id="PS51900"/>
    </source>
</evidence>
<dbReference type="PANTHER" id="PTHR30349">
    <property type="entry name" value="PHAGE INTEGRASE-RELATED"/>
    <property type="match status" value="1"/>
</dbReference>
<keyword evidence="3" id="KW-0233">DNA recombination</keyword>